<dbReference type="PANTHER" id="PTHR34981">
    <property type="entry name" value="CELL DIVISION PROTEIN ZAPA"/>
    <property type="match status" value="1"/>
</dbReference>
<evidence type="ECO:0000256" key="9">
    <source>
        <dbReference type="ARBA" id="ARBA00033158"/>
    </source>
</evidence>
<evidence type="ECO:0000313" key="11">
    <source>
        <dbReference type="Proteomes" id="UP000002572"/>
    </source>
</evidence>
<dbReference type="GO" id="GO:0030428">
    <property type="term" value="C:cell septum"/>
    <property type="evidence" value="ECO:0007669"/>
    <property type="project" value="TreeGrafter"/>
</dbReference>
<dbReference type="EMBL" id="CP002432">
    <property type="protein sequence ID" value="ADU67149.1"/>
    <property type="molecule type" value="Genomic_DNA"/>
</dbReference>
<keyword evidence="11" id="KW-1185">Reference proteome</keyword>
<keyword evidence="3" id="KW-0963">Cytoplasm</keyword>
<sequence length="90" mass="10080">MQVTINGQRYTLKGGSSREHVEQLADYVDRKFREVSAKAPQTSMEKVAVLVALNIAEELFASQRQAQEMEASTKNKTLDILKVIDGKLNL</sequence>
<dbReference type="HOGENOM" id="CLU_116623_4_0_0"/>
<keyword evidence="4" id="KW-0132">Cell division</keyword>
<dbReference type="Proteomes" id="UP000002572">
    <property type="component" value="Chromosome"/>
</dbReference>
<dbReference type="GO" id="GO:0000917">
    <property type="term" value="P:division septum assembly"/>
    <property type="evidence" value="ECO:0007669"/>
    <property type="project" value="UniProtKB-KW"/>
</dbReference>
<accession>E6W570</accession>
<comment type="function">
    <text evidence="7">Activator of cell division through the inhibition of FtsZ GTPase activity, therefore promoting FtsZ assembly into bundles of protofilaments necessary for the formation of the division Z ring. It is recruited early at mid-cell but it is not essential for cell division.</text>
</comment>
<evidence type="ECO:0000256" key="2">
    <source>
        <dbReference type="ARBA" id="ARBA00015195"/>
    </source>
</evidence>
<dbReference type="GO" id="GO:0005829">
    <property type="term" value="C:cytosol"/>
    <property type="evidence" value="ECO:0007669"/>
    <property type="project" value="TreeGrafter"/>
</dbReference>
<dbReference type="STRING" id="653733.Selin_2434"/>
<proteinExistence type="predicted"/>
<dbReference type="eggNOG" id="COG3027">
    <property type="taxonomic scope" value="Bacteria"/>
</dbReference>
<organism evidence="10 11">
    <name type="scientific">Desulfurispirillum indicum (strain ATCC BAA-1389 / DSM 22839 / S5)</name>
    <dbReference type="NCBI Taxonomy" id="653733"/>
    <lineage>
        <taxon>Bacteria</taxon>
        <taxon>Pseudomonadati</taxon>
        <taxon>Chrysiogenota</taxon>
        <taxon>Chrysiogenia</taxon>
        <taxon>Chrysiogenales</taxon>
        <taxon>Chrysiogenaceae</taxon>
        <taxon>Desulfurispirillum</taxon>
    </lineage>
</organism>
<dbReference type="GO" id="GO:0032153">
    <property type="term" value="C:cell division site"/>
    <property type="evidence" value="ECO:0007669"/>
    <property type="project" value="TreeGrafter"/>
</dbReference>
<evidence type="ECO:0000256" key="4">
    <source>
        <dbReference type="ARBA" id="ARBA00022618"/>
    </source>
</evidence>
<evidence type="ECO:0000256" key="7">
    <source>
        <dbReference type="ARBA" id="ARBA00024910"/>
    </source>
</evidence>
<dbReference type="InParanoid" id="E6W570"/>
<protein>
    <recommendedName>
        <fullName evidence="2">Cell division protein ZapA</fullName>
    </recommendedName>
    <alternativeName>
        <fullName evidence="9">Z ring-associated protein ZapA</fullName>
    </alternativeName>
</protein>
<evidence type="ECO:0000256" key="1">
    <source>
        <dbReference type="ARBA" id="ARBA00004496"/>
    </source>
</evidence>
<keyword evidence="6" id="KW-0131">Cell cycle</keyword>
<dbReference type="Gene3D" id="6.10.250.790">
    <property type="match status" value="1"/>
</dbReference>
<dbReference type="PANTHER" id="PTHR34981:SF1">
    <property type="entry name" value="CELL DIVISION PROTEIN ZAPA"/>
    <property type="match status" value="1"/>
</dbReference>
<name>E6W570_DESIS</name>
<evidence type="ECO:0000256" key="3">
    <source>
        <dbReference type="ARBA" id="ARBA00022490"/>
    </source>
</evidence>
<keyword evidence="5" id="KW-0717">Septation</keyword>
<dbReference type="GO" id="GO:0000921">
    <property type="term" value="P:septin ring assembly"/>
    <property type="evidence" value="ECO:0007669"/>
    <property type="project" value="TreeGrafter"/>
</dbReference>
<evidence type="ECO:0000256" key="5">
    <source>
        <dbReference type="ARBA" id="ARBA00023210"/>
    </source>
</evidence>
<dbReference type="SUPFAM" id="SSF102829">
    <property type="entry name" value="Cell division protein ZapA-like"/>
    <property type="match status" value="1"/>
</dbReference>
<evidence type="ECO:0000256" key="6">
    <source>
        <dbReference type="ARBA" id="ARBA00023306"/>
    </source>
</evidence>
<reference evidence="10 11" key="1">
    <citation type="submission" date="2010-12" db="EMBL/GenBank/DDBJ databases">
        <title>Complete sequence of Desulfurispirillum indicum S5.</title>
        <authorList>
            <consortium name="US DOE Joint Genome Institute"/>
            <person name="Lucas S."/>
            <person name="Copeland A."/>
            <person name="Lapidus A."/>
            <person name="Cheng J.-F."/>
            <person name="Goodwin L."/>
            <person name="Pitluck S."/>
            <person name="Chertkov O."/>
            <person name="Held B."/>
            <person name="Detter J.C."/>
            <person name="Han C."/>
            <person name="Tapia R."/>
            <person name="Land M."/>
            <person name="Hauser L."/>
            <person name="Kyrpides N."/>
            <person name="Ivanova N."/>
            <person name="Mikhailova N."/>
            <person name="Haggblom M."/>
            <person name="Rauschenbach I."/>
            <person name="Bini E."/>
            <person name="Woyke T."/>
        </authorList>
    </citation>
    <scope>NUCLEOTIDE SEQUENCE [LARGE SCALE GENOMIC DNA]</scope>
    <source>
        <strain evidence="11">ATCC BAA-1389 / DSM 22839 / S5</strain>
    </source>
</reference>
<dbReference type="KEGG" id="din:Selin_2434"/>
<dbReference type="AlphaFoldDB" id="E6W570"/>
<dbReference type="Pfam" id="PF05164">
    <property type="entry name" value="ZapA"/>
    <property type="match status" value="1"/>
</dbReference>
<dbReference type="InterPro" id="IPR053712">
    <property type="entry name" value="Bac_CellDiv_Activator"/>
</dbReference>
<dbReference type="GO" id="GO:0043093">
    <property type="term" value="P:FtsZ-dependent cytokinesis"/>
    <property type="evidence" value="ECO:0007669"/>
    <property type="project" value="TreeGrafter"/>
</dbReference>
<gene>
    <name evidence="10" type="ordered locus">Selin_2434</name>
</gene>
<comment type="subcellular location">
    <subcellularLocation>
        <location evidence="1">Cytoplasm</location>
    </subcellularLocation>
</comment>
<evidence type="ECO:0000256" key="8">
    <source>
        <dbReference type="ARBA" id="ARBA00026068"/>
    </source>
</evidence>
<evidence type="ECO:0000313" key="10">
    <source>
        <dbReference type="EMBL" id="ADU67149.1"/>
    </source>
</evidence>
<dbReference type="InterPro" id="IPR036192">
    <property type="entry name" value="Cell_div_ZapA-like_sf"/>
</dbReference>
<dbReference type="InterPro" id="IPR007838">
    <property type="entry name" value="Cell_div_ZapA-like"/>
</dbReference>
<comment type="subunit">
    <text evidence="8">Homodimer. Interacts with FtsZ.</text>
</comment>